<proteinExistence type="predicted"/>
<name>A0A411ZJM1_9FIRM</name>
<sequence length="641" mass="76883">MGNTNDSKKIIKAEYTESKKIVEENLELEEEKDIKIDKEKLKKLKNSLEGNVKIYLQYSIEGFSTTKERKDIELKIRNQLLRLDNVYDIFVKSRKKALKLLSMQNDDVYLSSIDRYVFDDCIKESLKQFITEYKQENKITSFLAIFEKYYYLKLELLVKTKIKEIREKKIQLEEKVRIYVQGIADRILNNTKKVELQLDIFNILISLDKDYDIFAKQRLGALKRLNYYNKRLTFYEAGADKYVKLVKEILNDNIEKYKETGRIGSFIAEFSKQYFNYMLKVVVASLKEENSQYYLQIKIAKEEVKTLYKELFENDKEFFKEVIKNLNEKKVFNYHTIKYSLLKNILSYIDLLDEDKIINSDIYNYIRKEEFSKGTSRDEVDYIIKAKSKQDLEALKENVRSIINNFYKIDYSSSNDKDVNRSIKNKNALEKQLKNMKGIDINKIKNIEIKLPRIEGCLVRIKNILKEKIIINILQINEEEKEYSILERRALRQPSFEIVKEKFFTYIDIYEKIKDKLSKSSQTFFEYIFKYIVLDFKRRGHEDVELYDYVKDDIEFIAFYNKNIPDMENPNYIDKATDKKYVLEPNEKIVHKAIAFITDYLNIKYDTGRKRRKEILKDVYATVKEENTGLRYFRRFLEEDL</sequence>
<organism evidence="2 3">
    <name type="scientific">Megamonas rupellensis</name>
    <dbReference type="NCBI Taxonomy" id="491921"/>
    <lineage>
        <taxon>Bacteria</taxon>
        <taxon>Bacillati</taxon>
        <taxon>Bacillota</taxon>
        <taxon>Negativicutes</taxon>
        <taxon>Selenomonadales</taxon>
        <taxon>Selenomonadaceae</taxon>
        <taxon>Megamonas</taxon>
    </lineage>
</organism>
<dbReference type="AlphaFoldDB" id="A0A411ZJM1"/>
<feature type="coiled-coil region" evidence="1">
    <location>
        <begin position="283"/>
        <end position="329"/>
    </location>
</feature>
<dbReference type="EMBL" id="QRST01000028">
    <property type="protein sequence ID" value="RGQ03021.1"/>
    <property type="molecule type" value="Genomic_DNA"/>
</dbReference>
<dbReference type="RefSeq" id="WP_117977044.1">
    <property type="nucleotide sequence ID" value="NZ_QRST01000028.1"/>
</dbReference>
<protein>
    <submittedName>
        <fullName evidence="2">Uncharacterized protein</fullName>
    </submittedName>
</protein>
<keyword evidence="1" id="KW-0175">Coiled coil</keyword>
<gene>
    <name evidence="2" type="ORF">DWZ11_10400</name>
</gene>
<dbReference type="Proteomes" id="UP000284662">
    <property type="component" value="Unassembled WGS sequence"/>
</dbReference>
<comment type="caution">
    <text evidence="2">The sequence shown here is derived from an EMBL/GenBank/DDBJ whole genome shotgun (WGS) entry which is preliminary data.</text>
</comment>
<accession>A0A411ZJM1</accession>
<evidence type="ECO:0000313" key="3">
    <source>
        <dbReference type="Proteomes" id="UP000284662"/>
    </source>
</evidence>
<evidence type="ECO:0000256" key="1">
    <source>
        <dbReference type="SAM" id="Coils"/>
    </source>
</evidence>
<evidence type="ECO:0000313" key="2">
    <source>
        <dbReference type="EMBL" id="RGQ03021.1"/>
    </source>
</evidence>
<reference evidence="2 3" key="1">
    <citation type="submission" date="2018-08" db="EMBL/GenBank/DDBJ databases">
        <title>A genome reference for cultivated species of the human gut microbiota.</title>
        <authorList>
            <person name="Zou Y."/>
            <person name="Xue W."/>
            <person name="Luo G."/>
        </authorList>
    </citation>
    <scope>NUCLEOTIDE SEQUENCE [LARGE SCALE GENOMIC DNA]</scope>
    <source>
        <strain evidence="2 3">AF29-2</strain>
    </source>
</reference>